<dbReference type="InterPro" id="IPR025789">
    <property type="entry name" value="DOT1_dom"/>
</dbReference>
<evidence type="ECO:0000256" key="5">
    <source>
        <dbReference type="ARBA" id="ARBA00047770"/>
    </source>
</evidence>
<dbReference type="EMBL" id="LNYT01000022">
    <property type="protein sequence ID" value="KTD45773.1"/>
    <property type="molecule type" value="Genomic_DNA"/>
</dbReference>
<dbReference type="CDD" id="cd02440">
    <property type="entry name" value="AdoMet_MTases"/>
    <property type="match status" value="1"/>
</dbReference>
<keyword evidence="3" id="KW-0156">Chromatin regulator</keyword>
<evidence type="ECO:0000313" key="7">
    <source>
        <dbReference type="EMBL" id="KTD45773.1"/>
    </source>
</evidence>
<feature type="domain" description="DOT1" evidence="6">
    <location>
        <begin position="1"/>
        <end position="232"/>
    </location>
</feature>
<evidence type="ECO:0000256" key="2">
    <source>
        <dbReference type="ARBA" id="ARBA00020987"/>
    </source>
</evidence>
<reference evidence="7 8" key="1">
    <citation type="submission" date="2015-11" db="EMBL/GenBank/DDBJ databases">
        <title>Genomic analysis of 38 Legionella species identifies large and diverse effector repertoires.</title>
        <authorList>
            <person name="Burstein D."/>
            <person name="Amaro F."/>
            <person name="Zusman T."/>
            <person name="Lifshitz Z."/>
            <person name="Cohen O."/>
            <person name="Gilbert J.A."/>
            <person name="Pupko T."/>
            <person name="Shuman H.A."/>
            <person name="Segal G."/>
        </authorList>
    </citation>
    <scope>NUCLEOTIDE SEQUENCE [LARGE SCALE GENOMIC DNA]</scope>
    <source>
        <strain evidence="7 8">WA-270A-C2</strain>
    </source>
</reference>
<comment type="caution">
    <text evidence="7">The sequence shown here is derived from an EMBL/GenBank/DDBJ whole genome shotgun (WGS) entry which is preliminary data.</text>
</comment>
<evidence type="ECO:0000313" key="8">
    <source>
        <dbReference type="Proteomes" id="UP000054608"/>
    </source>
</evidence>
<dbReference type="EC" id="2.1.1.360" evidence="1"/>
<proteinExistence type="predicted"/>
<dbReference type="InterPro" id="IPR030445">
    <property type="entry name" value="H3-K79_meTrfase"/>
</dbReference>
<dbReference type="PANTHER" id="PTHR21451:SF19">
    <property type="entry name" value="ACTIVATED IN BLOCKED UNFOLDED PROTEIN RESPONSE"/>
    <property type="match status" value="1"/>
</dbReference>
<evidence type="ECO:0000256" key="1">
    <source>
        <dbReference type="ARBA" id="ARBA00012190"/>
    </source>
</evidence>
<keyword evidence="7" id="KW-0808">Transferase</keyword>
<dbReference type="GO" id="GO:0051726">
    <property type="term" value="P:regulation of cell cycle"/>
    <property type="evidence" value="ECO:0007669"/>
    <property type="project" value="InterPro"/>
</dbReference>
<evidence type="ECO:0000256" key="4">
    <source>
        <dbReference type="ARBA" id="ARBA00029821"/>
    </source>
</evidence>
<dbReference type="Proteomes" id="UP000054608">
    <property type="component" value="Unassembled WGS sequence"/>
</dbReference>
<protein>
    <recommendedName>
        <fullName evidence="2">Histone-lysine N-methyltransferase, H3 lysine-79 specific</fullName>
        <ecNumber evidence="1">2.1.1.360</ecNumber>
    </recommendedName>
    <alternativeName>
        <fullName evidence="4">Histone H3-K79 methyltransferase</fullName>
    </alternativeName>
</protein>
<evidence type="ECO:0000256" key="3">
    <source>
        <dbReference type="ARBA" id="ARBA00022853"/>
    </source>
</evidence>
<dbReference type="AlphaFoldDB" id="A0A0W0XM54"/>
<dbReference type="InterPro" id="IPR029063">
    <property type="entry name" value="SAM-dependent_MTases_sf"/>
</dbReference>
<dbReference type="PANTHER" id="PTHR21451">
    <property type="entry name" value="HISTONE H3 METHYLTRANSFERASE"/>
    <property type="match status" value="1"/>
</dbReference>
<dbReference type="GO" id="GO:0140956">
    <property type="term" value="F:histone H3K79 trimethyltransferase activity"/>
    <property type="evidence" value="ECO:0007669"/>
    <property type="project" value="UniProtKB-EC"/>
</dbReference>
<keyword evidence="8" id="KW-1185">Reference proteome</keyword>
<evidence type="ECO:0000259" key="6">
    <source>
        <dbReference type="PROSITE" id="PS51569"/>
    </source>
</evidence>
<dbReference type="OrthoDB" id="5642812at2"/>
<sequence length="232" mass="26765">MTVLVFAAITSLLALGWPAFKRRRHLRRWRQTLALSHHARRFKVLYQDVDGFALSRLSRTNQDAMEYVYGEIEFEPFIALLSLCHITPHTVFYDLGSGTGKAILACAMVYSPQRSCGIELFAPLHQAADERRIQLQAWPEYALKAKRIEFRQADFLEVDLRDADLIFINSTAFFGDYWRRISGYLEQLKPGTQVLTTSKPLDSAAFNVRKTTVLQMSWGRVTAYLQFRLHTK</sequence>
<organism evidence="7 8">
    <name type="scientific">Legionella rubrilucens</name>
    <dbReference type="NCBI Taxonomy" id="458"/>
    <lineage>
        <taxon>Bacteria</taxon>
        <taxon>Pseudomonadati</taxon>
        <taxon>Pseudomonadota</taxon>
        <taxon>Gammaproteobacteria</taxon>
        <taxon>Legionellales</taxon>
        <taxon>Legionellaceae</taxon>
        <taxon>Legionella</taxon>
    </lineage>
</organism>
<comment type="catalytic activity">
    <reaction evidence="5">
        <text>L-lysyl(79)-[histone H3] + 3 S-adenosyl-L-methionine = N(6),N(6),N(6)-trimethyl-L-lysyl(79)-[histone H3] + 3 S-adenosyl-L-homocysteine + 3 H(+)</text>
        <dbReference type="Rhea" id="RHEA:60328"/>
        <dbReference type="Rhea" id="RHEA-COMP:15549"/>
        <dbReference type="Rhea" id="RHEA-COMP:15552"/>
        <dbReference type="ChEBI" id="CHEBI:15378"/>
        <dbReference type="ChEBI" id="CHEBI:29969"/>
        <dbReference type="ChEBI" id="CHEBI:57856"/>
        <dbReference type="ChEBI" id="CHEBI:59789"/>
        <dbReference type="ChEBI" id="CHEBI:61961"/>
        <dbReference type="EC" id="2.1.1.360"/>
    </reaction>
</comment>
<gene>
    <name evidence="7" type="ORF">Lrub_2570</name>
</gene>
<dbReference type="RefSeq" id="WP_058532534.1">
    <property type="nucleotide sequence ID" value="NZ_CAAAIN010000004.1"/>
</dbReference>
<dbReference type="Pfam" id="PF08123">
    <property type="entry name" value="DOT1"/>
    <property type="match status" value="1"/>
</dbReference>
<name>A0A0W0XM54_9GAMM</name>
<dbReference type="STRING" id="458.Lrub_2570"/>
<accession>A0A0W0XM54</accession>
<dbReference type="PROSITE" id="PS51569">
    <property type="entry name" value="DOT1"/>
    <property type="match status" value="1"/>
</dbReference>
<dbReference type="GO" id="GO:0032259">
    <property type="term" value="P:methylation"/>
    <property type="evidence" value="ECO:0007669"/>
    <property type="project" value="UniProtKB-KW"/>
</dbReference>
<keyword evidence="7" id="KW-0489">Methyltransferase</keyword>
<dbReference type="Gene3D" id="3.40.50.150">
    <property type="entry name" value="Vaccinia Virus protein VP39"/>
    <property type="match status" value="1"/>
</dbReference>
<dbReference type="SUPFAM" id="SSF53335">
    <property type="entry name" value="S-adenosyl-L-methionine-dependent methyltransferases"/>
    <property type="match status" value="1"/>
</dbReference>
<dbReference type="PATRIC" id="fig|458.5.peg.2676"/>